<sequence length="227" mass="25030">MKLLIVAATELEISPLLQWLYKNWEPQRRAGSFKQGQLELHCLITGVGSMHTAHALGQELLLNPPDLAINLGVAGALNPDLVLGQLYHVRAEILGDLGAEEKDGRLLDLFDLGLLEPSNPPYINKRLYNPQADESEFLPLATGLTVNKAHGSAHSIEQIRAKYPEADLESMEGAAFFFACLQAKQPFVALRSISNYVEPRNRAGWQMEKALDSLFEGAKSLLESLSK</sequence>
<dbReference type="SUPFAM" id="SSF53167">
    <property type="entry name" value="Purine and uridine phosphorylases"/>
    <property type="match status" value="1"/>
</dbReference>
<dbReference type="GO" id="GO:0008930">
    <property type="term" value="F:methylthioadenosine nucleosidase activity"/>
    <property type="evidence" value="ECO:0007669"/>
    <property type="project" value="TreeGrafter"/>
</dbReference>
<reference evidence="4 5" key="1">
    <citation type="journal article" date="2012" name="Stand. Genomic Sci.">
        <title>Complete genome sequencing and analysis of Saprospira grandis str. Lewin, a predatory marine bacterium.</title>
        <authorList>
            <person name="Saw J.H."/>
            <person name="Yuryev A."/>
            <person name="Kanbe M."/>
            <person name="Hou S."/>
            <person name="Young A.G."/>
            <person name="Aizawa S."/>
            <person name="Alam M."/>
        </authorList>
    </citation>
    <scope>NUCLEOTIDE SEQUENCE [LARGE SCALE GENOMIC DNA]</scope>
    <source>
        <strain evidence="4 5">Lewin</strain>
    </source>
</reference>
<dbReference type="RefSeq" id="WP_015691596.1">
    <property type="nucleotide sequence ID" value="NC_016940.1"/>
</dbReference>
<feature type="domain" description="Nucleoside phosphorylase" evidence="3">
    <location>
        <begin position="2"/>
        <end position="208"/>
    </location>
</feature>
<dbReference type="eggNOG" id="COG0775">
    <property type="taxonomic scope" value="Bacteria"/>
</dbReference>
<dbReference type="STRING" id="984262.SGRA_1216"/>
<dbReference type="NCBIfam" id="TIGR03664">
    <property type="entry name" value="fut_nucase"/>
    <property type="match status" value="1"/>
</dbReference>
<dbReference type="Gene3D" id="3.40.50.1580">
    <property type="entry name" value="Nucleoside phosphorylase domain"/>
    <property type="match status" value="1"/>
</dbReference>
<keyword evidence="1 4" id="KW-0378">Hydrolase</keyword>
<dbReference type="HOGENOM" id="CLU_031248_3_1_10"/>
<keyword evidence="5" id="KW-1185">Reference proteome</keyword>
<comment type="pathway">
    <text evidence="1">Quinol/quinone metabolism; menaquinone biosynthesis.</text>
</comment>
<evidence type="ECO:0000259" key="3">
    <source>
        <dbReference type="Pfam" id="PF01048"/>
    </source>
</evidence>
<keyword evidence="1" id="KW-0474">Menaquinone biosynthesis</keyword>
<dbReference type="OrthoDB" id="9788270at2"/>
<dbReference type="AlphaFoldDB" id="H6L4M7"/>
<comment type="catalytic activity">
    <reaction evidence="1">
        <text>futalosine + H2O = dehypoxanthine futalosine + hypoxanthine</text>
        <dbReference type="Rhea" id="RHEA:25904"/>
        <dbReference type="ChEBI" id="CHEBI:15377"/>
        <dbReference type="ChEBI" id="CHEBI:17368"/>
        <dbReference type="ChEBI" id="CHEBI:58863"/>
        <dbReference type="ChEBI" id="CHEBI:58864"/>
        <dbReference type="EC" id="3.2.2.26"/>
    </reaction>
</comment>
<dbReference type="Pfam" id="PF01048">
    <property type="entry name" value="PNP_UDP_1"/>
    <property type="match status" value="1"/>
</dbReference>
<dbReference type="InterPro" id="IPR035994">
    <property type="entry name" value="Nucleoside_phosphorylase_sf"/>
</dbReference>
<evidence type="ECO:0000256" key="2">
    <source>
        <dbReference type="NCBIfam" id="TIGR03664"/>
    </source>
</evidence>
<dbReference type="Proteomes" id="UP000007519">
    <property type="component" value="Chromosome"/>
</dbReference>
<protein>
    <recommendedName>
        <fullName evidence="1 2">Futalosine hydrolase</fullName>
        <shortName evidence="1">FL hydrolase</shortName>
        <ecNumber evidence="1 2">3.2.2.26</ecNumber>
    </recommendedName>
    <alternativeName>
        <fullName evidence="1">Futalosine nucleosidase</fullName>
    </alternativeName>
    <alternativeName>
        <fullName evidence="1">Menaquinone biosynthetic enzyme MqnB</fullName>
    </alternativeName>
</protein>
<dbReference type="InterPro" id="IPR019963">
    <property type="entry name" value="FL_hydrolase_MqnB"/>
</dbReference>
<dbReference type="PANTHER" id="PTHR46832">
    <property type="entry name" value="5'-METHYLTHIOADENOSINE/S-ADENOSYLHOMOCYSTEINE NUCLEOSIDASE"/>
    <property type="match status" value="1"/>
</dbReference>
<dbReference type="EMBL" id="CP002831">
    <property type="protein sequence ID" value="AFC23951.1"/>
    <property type="molecule type" value="Genomic_DNA"/>
</dbReference>
<comment type="similarity">
    <text evidence="1">Belongs to the PNP/UDP phosphorylase family. Futalosine hydrolase subfamily.</text>
</comment>
<dbReference type="UniPathway" id="UPA00079"/>
<evidence type="ECO:0000313" key="4">
    <source>
        <dbReference type="EMBL" id="AFC23951.1"/>
    </source>
</evidence>
<dbReference type="PANTHER" id="PTHR46832:SF2">
    <property type="entry name" value="FUTALOSINE HYDROLASE"/>
    <property type="match status" value="1"/>
</dbReference>
<dbReference type="GO" id="GO:0005829">
    <property type="term" value="C:cytosol"/>
    <property type="evidence" value="ECO:0007669"/>
    <property type="project" value="TreeGrafter"/>
</dbReference>
<dbReference type="KEGG" id="sgn:SGRA_1216"/>
<comment type="function">
    <text evidence="1">Catalyzes the hydrolysis of futalosine (FL) to dehypoxanthine futalosine (DHFL) and hypoxanthine, a step in the biosynthesis of menaquinone (MK, vitamin K2).</text>
</comment>
<dbReference type="GO" id="GO:0019284">
    <property type="term" value="P:L-methionine salvage from S-adenosylmethionine"/>
    <property type="evidence" value="ECO:0007669"/>
    <property type="project" value="TreeGrafter"/>
</dbReference>
<accession>H6L4M7</accession>
<evidence type="ECO:0000313" key="5">
    <source>
        <dbReference type="Proteomes" id="UP000007519"/>
    </source>
</evidence>
<dbReference type="EC" id="3.2.2.26" evidence="1 2"/>
<dbReference type="GO" id="GO:0008782">
    <property type="term" value="F:adenosylhomocysteine nucleosidase activity"/>
    <property type="evidence" value="ECO:0007669"/>
    <property type="project" value="TreeGrafter"/>
</dbReference>
<organism evidence="4 5">
    <name type="scientific">Saprospira grandis (strain Lewin)</name>
    <dbReference type="NCBI Taxonomy" id="984262"/>
    <lineage>
        <taxon>Bacteria</taxon>
        <taxon>Pseudomonadati</taxon>
        <taxon>Bacteroidota</taxon>
        <taxon>Saprospiria</taxon>
        <taxon>Saprospirales</taxon>
        <taxon>Saprospiraceae</taxon>
        <taxon>Saprospira</taxon>
    </lineage>
</organism>
<keyword evidence="4" id="KW-0326">Glycosidase</keyword>
<dbReference type="GO" id="GO:0009234">
    <property type="term" value="P:menaquinone biosynthetic process"/>
    <property type="evidence" value="ECO:0007669"/>
    <property type="project" value="UniProtKB-UniRule"/>
</dbReference>
<evidence type="ECO:0000256" key="1">
    <source>
        <dbReference type="HAMAP-Rule" id="MF_00991"/>
    </source>
</evidence>
<proteinExistence type="inferred from homology"/>
<gene>
    <name evidence="4" type="primary">mtnN</name>
    <name evidence="1" type="synonym">mqnB</name>
    <name evidence="4" type="ordered locus">SGRA_1216</name>
</gene>
<name>H6L4M7_SAPGL</name>
<dbReference type="HAMAP" id="MF_00991">
    <property type="entry name" value="MqnB"/>
    <property type="match status" value="1"/>
</dbReference>
<dbReference type="GO" id="GO:0009116">
    <property type="term" value="P:nucleoside metabolic process"/>
    <property type="evidence" value="ECO:0007669"/>
    <property type="project" value="InterPro"/>
</dbReference>
<dbReference type="InterPro" id="IPR000845">
    <property type="entry name" value="Nucleoside_phosphorylase_d"/>
</dbReference>